<dbReference type="EMBL" id="JAKIJS010000001">
    <property type="protein sequence ID" value="MCF6137931.1"/>
    <property type="molecule type" value="Genomic_DNA"/>
</dbReference>
<protein>
    <submittedName>
        <fullName evidence="1">LysM peptidoglycan-binding domain-containing protein</fullName>
    </submittedName>
</protein>
<comment type="caution">
    <text evidence="1">The sequence shown here is derived from an EMBL/GenBank/DDBJ whole genome shotgun (WGS) entry which is preliminary data.</text>
</comment>
<name>A0ABS9H200_9BACL</name>
<dbReference type="Proteomes" id="UP001649381">
    <property type="component" value="Unassembled WGS sequence"/>
</dbReference>
<evidence type="ECO:0000313" key="1">
    <source>
        <dbReference type="EMBL" id="MCF6137931.1"/>
    </source>
</evidence>
<gene>
    <name evidence="1" type="ORF">L2716_09375</name>
</gene>
<dbReference type="InterPro" id="IPR018392">
    <property type="entry name" value="LysM"/>
</dbReference>
<dbReference type="RefSeq" id="WP_236333949.1">
    <property type="nucleotide sequence ID" value="NZ_JAKIJS010000001.1"/>
</dbReference>
<keyword evidence="2" id="KW-1185">Reference proteome</keyword>
<proteinExistence type="predicted"/>
<evidence type="ECO:0000313" key="2">
    <source>
        <dbReference type="Proteomes" id="UP001649381"/>
    </source>
</evidence>
<organism evidence="1 2">
    <name type="scientific">Pseudalkalibacillus berkeleyi</name>
    <dbReference type="NCBI Taxonomy" id="1069813"/>
    <lineage>
        <taxon>Bacteria</taxon>
        <taxon>Bacillati</taxon>
        <taxon>Bacillota</taxon>
        <taxon>Bacilli</taxon>
        <taxon>Bacillales</taxon>
        <taxon>Fictibacillaceae</taxon>
        <taxon>Pseudalkalibacillus</taxon>
    </lineage>
</organism>
<dbReference type="CDD" id="cd00118">
    <property type="entry name" value="LysM"/>
    <property type="match status" value="1"/>
</dbReference>
<sequence length="106" mass="11743">MKKFSIAFLAFLLFYSVYFDLKIGTLPAKNDAIPVNAAYSGEINVPAYKEVVVQPGDTMLTIMERVHNGSLPVSIDTAVKNFEELNPGTSAHAIKANQSYRFPLFQ</sequence>
<accession>A0ABS9H200</accession>
<reference evidence="1 2" key="1">
    <citation type="submission" date="2022-01" db="EMBL/GenBank/DDBJ databases">
        <title>Alkalihalobacillus sp. EGI L200015, a novel bacterium isolated from a salt lake sediment.</title>
        <authorList>
            <person name="Gao L."/>
            <person name="Fang B.-Z."/>
            <person name="Li W.-J."/>
        </authorList>
    </citation>
    <scope>NUCLEOTIDE SEQUENCE [LARGE SCALE GENOMIC DNA]</scope>
    <source>
        <strain evidence="1 2">KCTC 12718</strain>
    </source>
</reference>